<evidence type="ECO:0000259" key="9">
    <source>
        <dbReference type="PROSITE" id="PS51405"/>
    </source>
</evidence>
<dbReference type="OrthoDB" id="407298at2759"/>
<dbReference type="HOGENOM" id="CLU_050230_0_1_1"/>
<evidence type="ECO:0000256" key="3">
    <source>
        <dbReference type="ARBA" id="ARBA00022617"/>
    </source>
</evidence>
<feature type="signal peptide" evidence="8">
    <location>
        <begin position="1"/>
        <end position="17"/>
    </location>
</feature>
<evidence type="ECO:0000256" key="1">
    <source>
        <dbReference type="ARBA" id="ARBA00001970"/>
    </source>
</evidence>
<dbReference type="AlphaFoldDB" id="S3D5I9"/>
<sequence>MYSFIVAVAVLLNLSQAFPGMAQKRNIASITGDRLTTVAEPVQARDTAAAYPPFLGKRAADVRSPCPGLNSLANHDICPRSGKGYTVPILTKCLKDGLNVGGDFALVVGTTGIGSNPNPLTLQFDLDQLDRHNIFIEHDASLSRADTIAGDNHSFNQTIWDTVLDYYTGMSDTSIPVAAKAKYNRVTTEAERDPAFFYGPVQFVLSYGETALYLSTMGDPITGVAPIEYVRALFEEERLPYQEGWKPTTTPTTLATLGAMVLELNAANGEVLPEGLILGESSLRAVFKGLDPITGAVLSPILQTISGLLGVIA</sequence>
<organism evidence="10 11">
    <name type="scientific">Glarea lozoyensis (strain ATCC 20868 / MF5171)</name>
    <dbReference type="NCBI Taxonomy" id="1116229"/>
    <lineage>
        <taxon>Eukaryota</taxon>
        <taxon>Fungi</taxon>
        <taxon>Dikarya</taxon>
        <taxon>Ascomycota</taxon>
        <taxon>Pezizomycotina</taxon>
        <taxon>Leotiomycetes</taxon>
        <taxon>Helotiales</taxon>
        <taxon>Helotiaceae</taxon>
        <taxon>Glarea</taxon>
    </lineage>
</organism>
<dbReference type="OMA" id="INATCAL"/>
<comment type="similarity">
    <text evidence="7">Belongs to the chloroperoxidase family.</text>
</comment>
<evidence type="ECO:0000256" key="2">
    <source>
        <dbReference type="ARBA" id="ARBA00022559"/>
    </source>
</evidence>
<keyword evidence="4" id="KW-0479">Metal-binding</keyword>
<dbReference type="SUPFAM" id="SSF47571">
    <property type="entry name" value="Cloroperoxidase"/>
    <property type="match status" value="1"/>
</dbReference>
<proteinExistence type="inferred from homology"/>
<dbReference type="Gene3D" id="1.10.489.10">
    <property type="entry name" value="Chloroperoxidase-like"/>
    <property type="match status" value="1"/>
</dbReference>
<evidence type="ECO:0000313" key="10">
    <source>
        <dbReference type="EMBL" id="EPE27336.1"/>
    </source>
</evidence>
<evidence type="ECO:0000313" key="11">
    <source>
        <dbReference type="Proteomes" id="UP000016922"/>
    </source>
</evidence>
<gene>
    <name evidence="10" type="ORF">GLAREA_03251</name>
</gene>
<evidence type="ECO:0000256" key="5">
    <source>
        <dbReference type="ARBA" id="ARBA00023002"/>
    </source>
</evidence>
<evidence type="ECO:0000256" key="8">
    <source>
        <dbReference type="SAM" id="SignalP"/>
    </source>
</evidence>
<name>S3D5I9_GLAL2</name>
<dbReference type="Pfam" id="PF01328">
    <property type="entry name" value="Peroxidase_2"/>
    <property type="match status" value="1"/>
</dbReference>
<keyword evidence="3" id="KW-0349">Heme</keyword>
<evidence type="ECO:0000256" key="4">
    <source>
        <dbReference type="ARBA" id="ARBA00022723"/>
    </source>
</evidence>
<evidence type="ECO:0000256" key="6">
    <source>
        <dbReference type="ARBA" id="ARBA00023004"/>
    </source>
</evidence>
<dbReference type="Proteomes" id="UP000016922">
    <property type="component" value="Unassembled WGS sequence"/>
</dbReference>
<dbReference type="PROSITE" id="PS51405">
    <property type="entry name" value="HEME_HALOPEROXIDASE"/>
    <property type="match status" value="1"/>
</dbReference>
<feature type="domain" description="Heme haloperoxidase family profile" evidence="9">
    <location>
        <begin position="46"/>
        <end position="266"/>
    </location>
</feature>
<accession>S3D5I9</accession>
<dbReference type="eggNOG" id="ENOG502S170">
    <property type="taxonomic scope" value="Eukaryota"/>
</dbReference>
<feature type="chain" id="PRO_5004519258" evidence="8">
    <location>
        <begin position="18"/>
        <end position="313"/>
    </location>
</feature>
<dbReference type="GO" id="GO:0046872">
    <property type="term" value="F:metal ion binding"/>
    <property type="evidence" value="ECO:0007669"/>
    <property type="project" value="UniProtKB-KW"/>
</dbReference>
<dbReference type="InterPro" id="IPR036851">
    <property type="entry name" value="Chloroperoxidase-like_sf"/>
</dbReference>
<dbReference type="GeneID" id="19462306"/>
<keyword evidence="8" id="KW-0732">Signal</keyword>
<keyword evidence="11" id="KW-1185">Reference proteome</keyword>
<dbReference type="GO" id="GO:0004601">
    <property type="term" value="F:peroxidase activity"/>
    <property type="evidence" value="ECO:0007669"/>
    <property type="project" value="UniProtKB-KW"/>
</dbReference>
<comment type="cofactor">
    <cofactor evidence="1">
        <name>heme b</name>
        <dbReference type="ChEBI" id="CHEBI:60344"/>
    </cofactor>
</comment>
<dbReference type="EMBL" id="KE145370">
    <property type="protein sequence ID" value="EPE27336.1"/>
    <property type="molecule type" value="Genomic_DNA"/>
</dbReference>
<evidence type="ECO:0000256" key="7">
    <source>
        <dbReference type="ARBA" id="ARBA00025795"/>
    </source>
</evidence>
<keyword evidence="6" id="KW-0408">Iron</keyword>
<dbReference type="PANTHER" id="PTHR33577">
    <property type="entry name" value="STERIGMATOCYSTIN BIOSYNTHESIS PEROXIDASE STCC-RELATED"/>
    <property type="match status" value="1"/>
</dbReference>
<keyword evidence="5" id="KW-0560">Oxidoreductase</keyword>
<keyword evidence="2 10" id="KW-0575">Peroxidase</keyword>
<protein>
    <submittedName>
        <fullName evidence="10">Cloroperoxidase</fullName>
    </submittedName>
</protein>
<reference evidence="10 11" key="1">
    <citation type="journal article" date="2013" name="BMC Genomics">
        <title>Genomics-driven discovery of the pneumocandin biosynthetic gene cluster in the fungus Glarea lozoyensis.</title>
        <authorList>
            <person name="Chen L."/>
            <person name="Yue Q."/>
            <person name="Zhang X."/>
            <person name="Xiang M."/>
            <person name="Wang C."/>
            <person name="Li S."/>
            <person name="Che Y."/>
            <person name="Ortiz-Lopez F.J."/>
            <person name="Bills G.F."/>
            <person name="Liu X."/>
            <person name="An Z."/>
        </authorList>
    </citation>
    <scope>NUCLEOTIDE SEQUENCE [LARGE SCALE GENOMIC DNA]</scope>
    <source>
        <strain evidence="11">ATCC 20868 / MF5171</strain>
    </source>
</reference>
<dbReference type="KEGG" id="glz:GLAREA_03251"/>
<dbReference type="PANTHER" id="PTHR33577:SF9">
    <property type="entry name" value="PEROXIDASE STCC"/>
    <property type="match status" value="1"/>
</dbReference>
<dbReference type="RefSeq" id="XP_008086526.1">
    <property type="nucleotide sequence ID" value="XM_008088335.1"/>
</dbReference>
<dbReference type="InterPro" id="IPR000028">
    <property type="entry name" value="Chloroperoxidase"/>
</dbReference>